<keyword evidence="2" id="KW-1133">Transmembrane helix</keyword>
<feature type="region of interest" description="Disordered" evidence="1">
    <location>
        <begin position="76"/>
        <end position="123"/>
    </location>
</feature>
<dbReference type="OrthoDB" id="348196at2759"/>
<proteinExistence type="predicted"/>
<keyword evidence="4" id="KW-1185">Reference proteome</keyword>
<dbReference type="OMA" id="DECEAND"/>
<keyword evidence="2" id="KW-0472">Membrane</keyword>
<dbReference type="AlphaFoldDB" id="U6MDV7"/>
<dbReference type="EMBL" id="HG720926">
    <property type="protein sequence ID" value="CDJ59860.1"/>
    <property type="molecule type" value="Genomic_DNA"/>
</dbReference>
<dbReference type="Proteomes" id="UP000030763">
    <property type="component" value="Unassembled WGS sequence"/>
</dbReference>
<evidence type="ECO:0000313" key="4">
    <source>
        <dbReference type="Proteomes" id="UP000030763"/>
    </source>
</evidence>
<organism evidence="3 4">
    <name type="scientific">Eimeria maxima</name>
    <name type="common">Coccidian parasite</name>
    <dbReference type="NCBI Taxonomy" id="5804"/>
    <lineage>
        <taxon>Eukaryota</taxon>
        <taxon>Sar</taxon>
        <taxon>Alveolata</taxon>
        <taxon>Apicomplexa</taxon>
        <taxon>Conoidasida</taxon>
        <taxon>Coccidia</taxon>
        <taxon>Eucoccidiorida</taxon>
        <taxon>Eimeriorina</taxon>
        <taxon>Eimeriidae</taxon>
        <taxon>Eimeria</taxon>
    </lineage>
</organism>
<evidence type="ECO:0000256" key="1">
    <source>
        <dbReference type="SAM" id="MobiDB-lite"/>
    </source>
</evidence>
<evidence type="ECO:0000256" key="2">
    <source>
        <dbReference type="SAM" id="Phobius"/>
    </source>
</evidence>
<feature type="compositionally biased region" description="Low complexity" evidence="1">
    <location>
        <begin position="101"/>
        <end position="113"/>
    </location>
</feature>
<reference evidence="3" key="2">
    <citation type="submission" date="2013-10" db="EMBL/GenBank/DDBJ databases">
        <authorList>
            <person name="Aslett M."/>
        </authorList>
    </citation>
    <scope>NUCLEOTIDE SEQUENCE [LARGE SCALE GENOMIC DNA]</scope>
    <source>
        <strain evidence="3">Weybridge</strain>
    </source>
</reference>
<name>U6MDV7_EIMMA</name>
<reference evidence="3" key="1">
    <citation type="submission" date="2013-10" db="EMBL/GenBank/DDBJ databases">
        <title>Genomic analysis of the causative agents of coccidiosis in chickens.</title>
        <authorList>
            <person name="Reid A.J."/>
            <person name="Blake D."/>
            <person name="Billington K."/>
            <person name="Browne H."/>
            <person name="Dunn M."/>
            <person name="Hung S."/>
            <person name="Kawahara F."/>
            <person name="Miranda-Saavedra D."/>
            <person name="Mourier T."/>
            <person name="Nagra H."/>
            <person name="Otto T.D."/>
            <person name="Rawlings N."/>
            <person name="Sanchez A."/>
            <person name="Sanders M."/>
            <person name="Subramaniam C."/>
            <person name="Tay Y."/>
            <person name="Dear P."/>
            <person name="Doerig C."/>
            <person name="Gruber A."/>
            <person name="Parkinson J."/>
            <person name="Shirley M."/>
            <person name="Wan K.L."/>
            <person name="Berriman M."/>
            <person name="Tomley F."/>
            <person name="Pain A."/>
        </authorList>
    </citation>
    <scope>NUCLEOTIDE SEQUENCE [LARGE SCALE GENOMIC DNA]</scope>
    <source>
        <strain evidence="3">Weybridge</strain>
    </source>
</reference>
<feature type="transmembrane region" description="Helical" evidence="2">
    <location>
        <begin position="29"/>
        <end position="45"/>
    </location>
</feature>
<protein>
    <submittedName>
        <fullName evidence="3">Uncharacterized protein</fullName>
    </submittedName>
</protein>
<dbReference type="RefSeq" id="XP_013336505.1">
    <property type="nucleotide sequence ID" value="XM_013481051.1"/>
</dbReference>
<accession>U6MDV7</accession>
<dbReference type="VEuPathDB" id="ToxoDB:EMWEY_00059250"/>
<sequence>MVRSDTELALEPEETDSQYGMRRVSKKHLVVLFVVFLILLKIISVKRERSKQAREKLKQAEAAGEEVHLPEGGVFLPEGEPQEALPPKQPAEKEVLPKQTPPSGVVGVPQVQPTAKTAKVEQREGIPGRGAVTITERDAELQELRAECSAISRLFYVVSHLVNELPRQEAKEYADALISNVNTAEKAYKEYGDAKGRGDPNTTQIRTQTVNVMNQSLQVAKDSLLHLATLAKTHGEAVEAYCSQGIHFTDTWNLRTPLSGSLGASPSVKVCLETLKSVEGTVWTLQQENKEVVGRLKHAELIDMSDISGFADIYGIVAALNFRQYTLERLAALDSAVRQDILEMHKAIMLSKLQKERIPLEIDADLVIGIHVLLSATRPSYGWQPASGISNEEIEDVKILFSQQYQEVEAMKSAQDVEGVTAAYERANSYNQKLQYMLPVLKERLHAVLQSQPLTKEEAAAASKKMEGIANAAIEDSEQLWEVCQTAYEYVGGNPEEVALGVGVGKALLQKLTTMTKSSTDEQEEDVTRYDSGIVGTVRKYFTVPTTQIENYARDFWVKAQEILESTRKGKKYKLDKQEFGSSALDKKIAERVDVATKKGLVVVLRLRFRYLSRIAAEIAELERLVDTIPALPFRSATDEWNNLQRQFSQEKANASNANDPQMIPACVDRMLQIYLRMQTLVLNDRLQLLNEPVDYPATDPYSADL</sequence>
<dbReference type="GeneID" id="25339911"/>
<keyword evidence="2" id="KW-0812">Transmembrane</keyword>
<gene>
    <name evidence="3" type="ORF">EMWEY_00059250</name>
</gene>
<evidence type="ECO:0000313" key="3">
    <source>
        <dbReference type="EMBL" id="CDJ59860.1"/>
    </source>
</evidence>